<proteinExistence type="predicted"/>
<keyword evidence="3" id="KW-1185">Reference proteome</keyword>
<dbReference type="Proteomes" id="UP000239576">
    <property type="component" value="Unassembled WGS sequence"/>
</dbReference>
<organism evidence="2 3">
    <name type="scientific">Stenomitos frigidus ULC18</name>
    <dbReference type="NCBI Taxonomy" id="2107698"/>
    <lineage>
        <taxon>Bacteria</taxon>
        <taxon>Bacillati</taxon>
        <taxon>Cyanobacteriota</taxon>
        <taxon>Cyanophyceae</taxon>
        <taxon>Leptolyngbyales</taxon>
        <taxon>Leptolyngbyaceae</taxon>
        <taxon>Stenomitos</taxon>
    </lineage>
</organism>
<reference evidence="2 3" key="2">
    <citation type="submission" date="2018-03" db="EMBL/GenBank/DDBJ databases">
        <title>The ancient ancestry and fast evolution of plastids.</title>
        <authorList>
            <person name="Moore K.R."/>
            <person name="Magnabosco C."/>
            <person name="Momper L."/>
            <person name="Gold D.A."/>
            <person name="Bosak T."/>
            <person name="Fournier G.P."/>
        </authorList>
    </citation>
    <scope>NUCLEOTIDE SEQUENCE [LARGE SCALE GENOMIC DNA]</scope>
    <source>
        <strain evidence="2 3">ULC18</strain>
    </source>
</reference>
<feature type="chain" id="PRO_5015742524" description="Pilus assembly protein PilP" evidence="1">
    <location>
        <begin position="31"/>
        <end position="234"/>
    </location>
</feature>
<feature type="signal peptide" evidence="1">
    <location>
        <begin position="1"/>
        <end position="30"/>
    </location>
</feature>
<name>A0A2T1E5Q9_9CYAN</name>
<accession>A0A2T1E5Q9</accession>
<evidence type="ECO:0000313" key="3">
    <source>
        <dbReference type="Proteomes" id="UP000239576"/>
    </source>
</evidence>
<evidence type="ECO:0000256" key="1">
    <source>
        <dbReference type="SAM" id="SignalP"/>
    </source>
</evidence>
<sequence>MSGMHARSLVSFSFLLLLAACSSTPNNEQAAVSSPSEDGALKPVVTAQNFPKPVVSPTALLPVPTMPGLITPTNARMRVPTIVTGRADPFAAVATAPIKLSATTRKPAVTLPSPLPASNQGRLPAFNAPPIAQGTLNTPLPPTLLPSAPVSRTAAADAIEVSGVIKVGGKWSVIIKEPDAESSRYVNAGSYLANGQVLVKRIVAGAGSDPIVILQQNGVEVTRSIGGSARLASK</sequence>
<dbReference type="EMBL" id="PVWK01000083">
    <property type="protein sequence ID" value="PSB28025.1"/>
    <property type="molecule type" value="Genomic_DNA"/>
</dbReference>
<dbReference type="AlphaFoldDB" id="A0A2T1E5Q9"/>
<dbReference type="OrthoDB" id="529932at2"/>
<dbReference type="RefSeq" id="WP_106256967.1">
    <property type="nucleotide sequence ID" value="NZ_CAWNSW010000092.1"/>
</dbReference>
<protein>
    <recommendedName>
        <fullName evidence="4">Pilus assembly protein PilP</fullName>
    </recommendedName>
</protein>
<comment type="caution">
    <text evidence="2">The sequence shown here is derived from an EMBL/GenBank/DDBJ whole genome shotgun (WGS) entry which is preliminary data.</text>
</comment>
<keyword evidence="1" id="KW-0732">Signal</keyword>
<dbReference type="PROSITE" id="PS51257">
    <property type="entry name" value="PROKAR_LIPOPROTEIN"/>
    <property type="match status" value="1"/>
</dbReference>
<gene>
    <name evidence="2" type="ORF">C7B82_14300</name>
</gene>
<evidence type="ECO:0008006" key="4">
    <source>
        <dbReference type="Google" id="ProtNLM"/>
    </source>
</evidence>
<evidence type="ECO:0000313" key="2">
    <source>
        <dbReference type="EMBL" id="PSB28025.1"/>
    </source>
</evidence>
<reference evidence="3" key="1">
    <citation type="submission" date="2018-02" db="EMBL/GenBank/DDBJ databases">
        <authorList>
            <person name="Moore K."/>
            <person name="Momper L."/>
        </authorList>
    </citation>
    <scope>NUCLEOTIDE SEQUENCE [LARGE SCALE GENOMIC DNA]</scope>
    <source>
        <strain evidence="3">ULC18</strain>
    </source>
</reference>